<evidence type="ECO:0000256" key="5">
    <source>
        <dbReference type="ARBA" id="ARBA00023098"/>
    </source>
</evidence>
<dbReference type="Proteomes" id="UP000007800">
    <property type="component" value="Unassembled WGS sequence"/>
</dbReference>
<gene>
    <name evidence="8" type="ORF">Pmar_PMAR014518</name>
</gene>
<dbReference type="OrthoDB" id="419508at2759"/>
<dbReference type="InParanoid" id="C5KWA6"/>
<dbReference type="GeneID" id="9056913"/>
<dbReference type="AlphaFoldDB" id="C5KWA6"/>
<comment type="similarity">
    <text evidence="1 7">Belongs to the phospholipase B-like family.</text>
</comment>
<dbReference type="RefSeq" id="XP_002779422.1">
    <property type="nucleotide sequence ID" value="XM_002779376.1"/>
</dbReference>
<dbReference type="PANTHER" id="PTHR12370:SF1">
    <property type="entry name" value="PHOSPHOLIPASE B-LIKE 1"/>
    <property type="match status" value="1"/>
</dbReference>
<proteinExistence type="inferred from homology"/>
<dbReference type="Pfam" id="PF04916">
    <property type="entry name" value="Phospholip_B"/>
    <property type="match status" value="1"/>
</dbReference>
<keyword evidence="5 7" id="KW-0443">Lipid metabolism</keyword>
<evidence type="ECO:0000256" key="7">
    <source>
        <dbReference type="RuleBase" id="RU364138"/>
    </source>
</evidence>
<dbReference type="EC" id="3.1.1.-" evidence="7"/>
<name>C5KWA6_PERM5</name>
<keyword evidence="6" id="KW-0325">Glycoprotein</keyword>
<evidence type="ECO:0000256" key="6">
    <source>
        <dbReference type="ARBA" id="ARBA00023180"/>
    </source>
</evidence>
<keyword evidence="9" id="KW-1185">Reference proteome</keyword>
<keyword evidence="3 7" id="KW-0378">Hydrolase</keyword>
<accession>C5KWA6</accession>
<evidence type="ECO:0000256" key="1">
    <source>
        <dbReference type="ARBA" id="ARBA00007835"/>
    </source>
</evidence>
<evidence type="ECO:0000256" key="2">
    <source>
        <dbReference type="ARBA" id="ARBA00022729"/>
    </source>
</evidence>
<reference evidence="8 9" key="1">
    <citation type="submission" date="2008-07" db="EMBL/GenBank/DDBJ databases">
        <authorList>
            <person name="El-Sayed N."/>
            <person name="Caler E."/>
            <person name="Inman J."/>
            <person name="Amedeo P."/>
            <person name="Hass B."/>
            <person name="Wortman J."/>
        </authorList>
    </citation>
    <scope>NUCLEOTIDE SEQUENCE [LARGE SCALE GENOMIC DNA]</scope>
    <source>
        <strain evidence="9">ATCC 50983 / TXsc</strain>
    </source>
</reference>
<dbReference type="GO" id="GO:0009395">
    <property type="term" value="P:phospholipid catabolic process"/>
    <property type="evidence" value="ECO:0007669"/>
    <property type="project" value="TreeGrafter"/>
</dbReference>
<feature type="signal peptide" evidence="7">
    <location>
        <begin position="1"/>
        <end position="20"/>
    </location>
</feature>
<keyword evidence="2 7" id="KW-0732">Signal</keyword>
<dbReference type="GO" id="GO:0004620">
    <property type="term" value="F:phospholipase activity"/>
    <property type="evidence" value="ECO:0007669"/>
    <property type="project" value="InterPro"/>
</dbReference>
<comment type="function">
    <text evidence="7">Putative phospholipase.</text>
</comment>
<dbReference type="EMBL" id="GG676994">
    <property type="protein sequence ID" value="EER11217.1"/>
    <property type="molecule type" value="Genomic_DNA"/>
</dbReference>
<dbReference type="InterPro" id="IPR007000">
    <property type="entry name" value="PLipase_B-like"/>
</dbReference>
<evidence type="ECO:0000313" key="8">
    <source>
        <dbReference type="EMBL" id="EER11217.1"/>
    </source>
</evidence>
<organism evidence="9">
    <name type="scientific">Perkinsus marinus (strain ATCC 50983 / TXsc)</name>
    <dbReference type="NCBI Taxonomy" id="423536"/>
    <lineage>
        <taxon>Eukaryota</taxon>
        <taxon>Sar</taxon>
        <taxon>Alveolata</taxon>
        <taxon>Perkinsozoa</taxon>
        <taxon>Perkinsea</taxon>
        <taxon>Perkinsida</taxon>
        <taxon>Perkinsidae</taxon>
        <taxon>Perkinsus</taxon>
    </lineage>
</organism>
<dbReference type="PANTHER" id="PTHR12370">
    <property type="entry name" value="PHOSPHOLIPASE B-RELATED"/>
    <property type="match status" value="1"/>
</dbReference>
<keyword evidence="4 7" id="KW-0442">Lipid degradation</keyword>
<sequence>MLSLLFPAHCLLLLSHVGLSQEVKPFDTHSLSVYLSSKTNNSDIANGVHYERGVEDDSAAAKGYFEDSLFSRGWGVLEICTLKTHSSLEDGGVLEIYTNASHTADEQAFAAGFLEGYITGEHIVNNFRNLRDYFLGKVDEPFPDVVVDFLRSQYVWFERQVATDDNVYDDYWKTAKFVLQQYKGEVAGIQRYFDENSITNETYNADPWQIATVLNAIGDLLDIVYVLVEANDTNTHNTPDPLGLFRHSMCTALVKVAPDFTDLRLGHSAWFTYAATNRIYKHYHMHFEQNKAEVHHRINIVAREMSHQVMSFSSYAGSQMSLDDFYLMSSGLAMIQTTLWVLDKDTHMKINPEALLAWQRVRIANHLATDGASWFELYKPHNSGTYNNQYMVIDFNKFTPGQPLNDDLLWVIESIPGLTVGEDLTRALRWGYWASYNSPYFPEVRRAAGYDEAYNKTHNPSFTYDLAARGEIFRRDSHLASVTSEVMDLAELIRSNRYEIDPLSKHDPTLALCARGDLPDDNPIANGCYDTKATNYTWGYQHMRSVVQAGPTMYGPALKPFRWDEYEKRAGHTPTSHRGLPDEYDFGWFVMEPKYPWTFKGKIKQPEKITYHGEWREVRPSKYQWPQWRWEWDPPHRAHDTPAAAALEYAIML</sequence>
<feature type="chain" id="PRO_5011331075" description="Phospholipase B-like" evidence="7">
    <location>
        <begin position="21"/>
        <end position="653"/>
    </location>
</feature>
<evidence type="ECO:0000256" key="3">
    <source>
        <dbReference type="ARBA" id="ARBA00022801"/>
    </source>
</evidence>
<evidence type="ECO:0000256" key="4">
    <source>
        <dbReference type="ARBA" id="ARBA00022963"/>
    </source>
</evidence>
<evidence type="ECO:0000313" key="9">
    <source>
        <dbReference type="Proteomes" id="UP000007800"/>
    </source>
</evidence>
<dbReference type="GO" id="GO:0005576">
    <property type="term" value="C:extracellular region"/>
    <property type="evidence" value="ECO:0007669"/>
    <property type="project" value="TreeGrafter"/>
</dbReference>
<protein>
    <recommendedName>
        <fullName evidence="7">Phospholipase B-like</fullName>
        <ecNumber evidence="7">3.1.1.-</ecNumber>
    </recommendedName>
</protein>
<dbReference type="Gene3D" id="3.60.60.30">
    <property type="match status" value="1"/>
</dbReference>